<evidence type="ECO:0000313" key="2">
    <source>
        <dbReference type="EMBL" id="GAP28729.1"/>
    </source>
</evidence>
<accession>A0ABC9YT93</accession>
<evidence type="ECO:0000256" key="1">
    <source>
        <dbReference type="SAM" id="MobiDB-lite"/>
    </source>
</evidence>
<dbReference type="Proteomes" id="UP000037179">
    <property type="component" value="Unassembled WGS sequence"/>
</dbReference>
<feature type="compositionally biased region" description="Pro residues" evidence="1">
    <location>
        <begin position="98"/>
        <end position="109"/>
    </location>
</feature>
<keyword evidence="3" id="KW-1185">Reference proteome</keyword>
<proteinExistence type="predicted"/>
<dbReference type="EMBL" id="BBYQ01000041">
    <property type="protein sequence ID" value="GAP28729.1"/>
    <property type="molecule type" value="Genomic_DNA"/>
</dbReference>
<feature type="region of interest" description="Disordered" evidence="1">
    <location>
        <begin position="83"/>
        <end position="109"/>
    </location>
</feature>
<dbReference type="AlphaFoldDB" id="A0ABC9YT93"/>
<sequence>MTQTSILDLYCLRWAEFGGRAHGLRLLRPRILVEQNDNAIVIALVEDSIGTHGAMTGGNTPVAADGHLHAGPPPEEQFAARTLAARDSNMPNRTPPGTRIPPPNSLAHR</sequence>
<reference evidence="2 3" key="2">
    <citation type="journal article" date="2016" name="Genome Announc.">
        <title>Draft Genome Sequence of Erythromycin- and Oxytetracycline-Sensitive Nocardia seriolae Strain U-1 (NBRC 110359).</title>
        <authorList>
            <person name="Imajoh M."/>
            <person name="Sukeda M."/>
            <person name="Shimizu M."/>
            <person name="Yamane J."/>
            <person name="Ohnishi K."/>
            <person name="Oshima S."/>
        </authorList>
    </citation>
    <scope>NUCLEOTIDE SEQUENCE [LARGE SCALE GENOMIC DNA]</scope>
    <source>
        <strain evidence="2 3">U-1</strain>
    </source>
</reference>
<comment type="caution">
    <text evidence="2">The sequence shown here is derived from an EMBL/GenBank/DDBJ whole genome shotgun (WGS) entry which is preliminary data.</text>
</comment>
<name>A0ABC9YT93_9NOCA</name>
<organism evidence="2 3">
    <name type="scientific">Nocardia seriolae</name>
    <dbReference type="NCBI Taxonomy" id="37332"/>
    <lineage>
        <taxon>Bacteria</taxon>
        <taxon>Bacillati</taxon>
        <taxon>Actinomycetota</taxon>
        <taxon>Actinomycetes</taxon>
        <taxon>Mycobacteriales</taxon>
        <taxon>Nocardiaceae</taxon>
        <taxon>Nocardia</taxon>
    </lineage>
</organism>
<gene>
    <name evidence="2" type="ORF">NSK11_contig00041-0040</name>
</gene>
<reference evidence="3" key="1">
    <citation type="submission" date="2015-07" db="EMBL/GenBank/DDBJ databases">
        <title>Nocardia seriolae U-1 whole genome shotgun sequence.</title>
        <authorList>
            <person name="Imajoh M."/>
            <person name="Fukumoto Y."/>
            <person name="Sukeda M."/>
            <person name="Yamane J."/>
            <person name="Yamasaki K."/>
            <person name="Shimizu M."/>
            <person name="Ohnishi K."/>
            <person name="Oshima S."/>
        </authorList>
    </citation>
    <scope>NUCLEOTIDE SEQUENCE [LARGE SCALE GENOMIC DNA]</scope>
    <source>
        <strain evidence="3">U-1</strain>
    </source>
</reference>
<protein>
    <submittedName>
        <fullName evidence="2">Uncharacterized protein</fullName>
    </submittedName>
</protein>
<evidence type="ECO:0000313" key="3">
    <source>
        <dbReference type="Proteomes" id="UP000037179"/>
    </source>
</evidence>